<dbReference type="SMART" id="SM00054">
    <property type="entry name" value="EFh"/>
    <property type="match status" value="4"/>
</dbReference>
<dbReference type="InterPro" id="IPR018247">
    <property type="entry name" value="EF_Hand_1_Ca_BS"/>
</dbReference>
<protein>
    <recommendedName>
        <fullName evidence="2">EF-hand domain-containing protein</fullName>
    </recommendedName>
</protein>
<dbReference type="Pfam" id="PF13202">
    <property type="entry name" value="EF-hand_5"/>
    <property type="match status" value="4"/>
</dbReference>
<dbReference type="PROSITE" id="PS50222">
    <property type="entry name" value="EF_HAND_2"/>
    <property type="match status" value="3"/>
</dbReference>
<dbReference type="Proteomes" id="UP000630936">
    <property type="component" value="Unassembled WGS sequence"/>
</dbReference>
<reference evidence="3" key="1">
    <citation type="journal article" date="2014" name="Int. J. Syst. Evol. Microbiol.">
        <title>Complete genome sequence of Corynebacterium casei LMG S-19264T (=DSM 44701T), isolated from a smear-ripened cheese.</title>
        <authorList>
            <consortium name="US DOE Joint Genome Institute (JGI-PGF)"/>
            <person name="Walter F."/>
            <person name="Albersmeier A."/>
            <person name="Kalinowski J."/>
            <person name="Ruckert C."/>
        </authorList>
    </citation>
    <scope>NUCLEOTIDE SEQUENCE</scope>
    <source>
        <strain evidence="3">JCM 4988</strain>
    </source>
</reference>
<evidence type="ECO:0000313" key="3">
    <source>
        <dbReference type="EMBL" id="GGZ48260.1"/>
    </source>
</evidence>
<evidence type="ECO:0000256" key="1">
    <source>
        <dbReference type="ARBA" id="ARBA00022837"/>
    </source>
</evidence>
<dbReference type="RefSeq" id="WP_190125286.1">
    <property type="nucleotide sequence ID" value="NZ_BMWG01000018.1"/>
</dbReference>
<dbReference type="EMBL" id="BMWG01000018">
    <property type="protein sequence ID" value="GGZ48260.1"/>
    <property type="molecule type" value="Genomic_DNA"/>
</dbReference>
<sequence>MNEPARSERTVLDVKLDRSFDMLDTDGDGRIHEGDLVSLAARLGAAFGTRAPGTVVRLQESFTLLWETDLQHMDADGKGAIDRAEWRAGVRRAVADDRDGFLDRMGAMLQVWLELCDTDADGRITRTEYTTMYGETLGLPPGPLNEAFTTLDIDGDGHIGGDELRAAVEEFYTSEATDTPGNWLFGPL</sequence>
<organism evidence="3 4">
    <name type="scientific">Streptomyces inusitatus</name>
    <dbReference type="NCBI Taxonomy" id="68221"/>
    <lineage>
        <taxon>Bacteria</taxon>
        <taxon>Bacillati</taxon>
        <taxon>Actinomycetota</taxon>
        <taxon>Actinomycetes</taxon>
        <taxon>Kitasatosporales</taxon>
        <taxon>Streptomycetaceae</taxon>
        <taxon>Streptomyces</taxon>
    </lineage>
</organism>
<proteinExistence type="predicted"/>
<dbReference type="AlphaFoldDB" id="A0A918QGH9"/>
<keyword evidence="4" id="KW-1185">Reference proteome</keyword>
<dbReference type="InterPro" id="IPR051001">
    <property type="entry name" value="Calbindin_Ca-bind"/>
</dbReference>
<dbReference type="InterPro" id="IPR002048">
    <property type="entry name" value="EF_hand_dom"/>
</dbReference>
<dbReference type="Gene3D" id="1.10.238.10">
    <property type="entry name" value="EF-hand"/>
    <property type="match status" value="1"/>
</dbReference>
<accession>A0A918QGH9</accession>
<dbReference type="GO" id="GO:0005509">
    <property type="term" value="F:calcium ion binding"/>
    <property type="evidence" value="ECO:0007669"/>
    <property type="project" value="InterPro"/>
</dbReference>
<dbReference type="GO" id="GO:0051480">
    <property type="term" value="P:regulation of cytosolic calcium ion concentration"/>
    <property type="evidence" value="ECO:0007669"/>
    <property type="project" value="TreeGrafter"/>
</dbReference>
<gene>
    <name evidence="3" type="ORF">GCM10010387_48110</name>
</gene>
<reference evidence="3" key="2">
    <citation type="submission" date="2020-09" db="EMBL/GenBank/DDBJ databases">
        <authorList>
            <person name="Sun Q."/>
            <person name="Ohkuma M."/>
        </authorList>
    </citation>
    <scope>NUCLEOTIDE SEQUENCE</scope>
    <source>
        <strain evidence="3">JCM 4988</strain>
    </source>
</reference>
<dbReference type="GO" id="GO:0005829">
    <property type="term" value="C:cytosol"/>
    <property type="evidence" value="ECO:0007669"/>
    <property type="project" value="TreeGrafter"/>
</dbReference>
<comment type="caution">
    <text evidence="3">The sequence shown here is derived from an EMBL/GenBank/DDBJ whole genome shotgun (WGS) entry which is preliminary data.</text>
</comment>
<feature type="domain" description="EF-hand" evidence="2">
    <location>
        <begin position="139"/>
        <end position="174"/>
    </location>
</feature>
<keyword evidence="1" id="KW-0106">Calcium</keyword>
<dbReference type="PROSITE" id="PS00018">
    <property type="entry name" value="EF_HAND_1"/>
    <property type="match status" value="1"/>
</dbReference>
<evidence type="ECO:0000259" key="2">
    <source>
        <dbReference type="PROSITE" id="PS50222"/>
    </source>
</evidence>
<dbReference type="PANTHER" id="PTHR19972">
    <property type="entry name" value="CALBINDIN"/>
    <property type="match status" value="1"/>
</dbReference>
<feature type="domain" description="EF-hand" evidence="2">
    <location>
        <begin position="71"/>
        <end position="96"/>
    </location>
</feature>
<name>A0A918QGH9_9ACTN</name>
<feature type="domain" description="EF-hand" evidence="2">
    <location>
        <begin position="11"/>
        <end position="46"/>
    </location>
</feature>
<dbReference type="SUPFAM" id="SSF47473">
    <property type="entry name" value="EF-hand"/>
    <property type="match status" value="1"/>
</dbReference>
<evidence type="ECO:0000313" key="4">
    <source>
        <dbReference type="Proteomes" id="UP000630936"/>
    </source>
</evidence>
<dbReference type="InterPro" id="IPR011992">
    <property type="entry name" value="EF-hand-dom_pair"/>
</dbReference>
<dbReference type="PANTHER" id="PTHR19972:SF10">
    <property type="entry name" value="CALBINDIN-32"/>
    <property type="match status" value="1"/>
</dbReference>